<organism evidence="2 3">
    <name type="scientific">Nocardioides flavescens</name>
    <dbReference type="NCBI Taxonomy" id="2691959"/>
    <lineage>
        <taxon>Bacteria</taxon>
        <taxon>Bacillati</taxon>
        <taxon>Actinomycetota</taxon>
        <taxon>Actinomycetes</taxon>
        <taxon>Propionibacteriales</taxon>
        <taxon>Nocardioidaceae</taxon>
        <taxon>Nocardioides</taxon>
    </lineage>
</organism>
<evidence type="ECO:0000313" key="2">
    <source>
        <dbReference type="EMBL" id="MXG91803.1"/>
    </source>
</evidence>
<feature type="region of interest" description="Disordered" evidence="1">
    <location>
        <begin position="131"/>
        <end position="181"/>
    </location>
</feature>
<dbReference type="InterPro" id="IPR022062">
    <property type="entry name" value="DUF3618"/>
</dbReference>
<evidence type="ECO:0000313" key="3">
    <source>
        <dbReference type="Proteomes" id="UP000473325"/>
    </source>
</evidence>
<dbReference type="RefSeq" id="WP_160879736.1">
    <property type="nucleotide sequence ID" value="NZ_WUEK01000015.1"/>
</dbReference>
<gene>
    <name evidence="2" type="ORF">GRQ65_19860</name>
</gene>
<evidence type="ECO:0000256" key="1">
    <source>
        <dbReference type="SAM" id="MobiDB-lite"/>
    </source>
</evidence>
<sequence length="181" mass="18928">MGQSPEELNTEIEQTRARMAADIDTLQDRVSPSAIVERRKRAARDRVGSVRDRVMGTAHDVGGSVSSGAGGVSESAQQRFEGNPIGAGLVAFGAGMVLASLLPATRAEAEAAHRVVETAREQGQPLVDQAREAGQQVASDLKDAATDAAQQVKQSAQESATTVQDEGRSAAQSVRDETTTS</sequence>
<comment type="caution">
    <text evidence="2">The sequence shown here is derived from an EMBL/GenBank/DDBJ whole genome shotgun (WGS) entry which is preliminary data.</text>
</comment>
<name>A0A6L7F3I9_9ACTN</name>
<dbReference type="Pfam" id="PF12277">
    <property type="entry name" value="DUF3618"/>
    <property type="match status" value="1"/>
</dbReference>
<feature type="region of interest" description="Disordered" evidence="1">
    <location>
        <begin position="39"/>
        <end position="77"/>
    </location>
</feature>
<feature type="compositionally biased region" description="Low complexity" evidence="1">
    <location>
        <begin position="61"/>
        <end position="76"/>
    </location>
</feature>
<accession>A0A6L7F3I9</accession>
<keyword evidence="3" id="KW-1185">Reference proteome</keyword>
<feature type="compositionally biased region" description="Basic and acidic residues" evidence="1">
    <location>
        <begin position="44"/>
        <end position="54"/>
    </location>
</feature>
<dbReference type="AlphaFoldDB" id="A0A6L7F3I9"/>
<dbReference type="EMBL" id="WUEK01000015">
    <property type="protein sequence ID" value="MXG91803.1"/>
    <property type="molecule type" value="Genomic_DNA"/>
</dbReference>
<protein>
    <submittedName>
        <fullName evidence="2">DUF3618 domain-containing protein</fullName>
    </submittedName>
</protein>
<proteinExistence type="predicted"/>
<feature type="compositionally biased region" description="Polar residues" evidence="1">
    <location>
        <begin position="148"/>
        <end position="164"/>
    </location>
</feature>
<dbReference type="Proteomes" id="UP000473325">
    <property type="component" value="Unassembled WGS sequence"/>
</dbReference>
<reference evidence="2 3" key="1">
    <citation type="submission" date="2019-12" db="EMBL/GenBank/DDBJ databases">
        <authorList>
            <person name="Kun Z."/>
        </authorList>
    </citation>
    <scope>NUCLEOTIDE SEQUENCE [LARGE SCALE GENOMIC DNA]</scope>
    <source>
        <strain evidence="2 3">YIM 123512</strain>
    </source>
</reference>